<sequence>MKYEVKSPMPATVLEVLVTTGEKVSEKTIVATLESMKMEMPIFADVDGTVTSISASPNTTVPKGGVLVIIE</sequence>
<accession>A0ACD1A774</accession>
<evidence type="ECO:0000313" key="1">
    <source>
        <dbReference type="EMBL" id="QOX62248.1"/>
    </source>
</evidence>
<dbReference type="Proteomes" id="UP000594014">
    <property type="component" value="Chromosome"/>
</dbReference>
<name>A0ACD1A774_9FIRM</name>
<reference evidence="1" key="1">
    <citation type="submission" date="2019-08" db="EMBL/GenBank/DDBJ databases">
        <title>Genome sequence of Clostridiales bacterium MT110.</title>
        <authorList>
            <person name="Cao J."/>
        </authorList>
    </citation>
    <scope>NUCLEOTIDE SEQUENCE</scope>
    <source>
        <strain evidence="1">MT110</strain>
    </source>
</reference>
<dbReference type="EMBL" id="CP042469">
    <property type="protein sequence ID" value="QOX62248.1"/>
    <property type="molecule type" value="Genomic_DNA"/>
</dbReference>
<evidence type="ECO:0000313" key="2">
    <source>
        <dbReference type="Proteomes" id="UP000594014"/>
    </source>
</evidence>
<protein>
    <submittedName>
        <fullName evidence="1">Acetyl-CoA carboxylase biotin carboxyl carrier protein subunit</fullName>
    </submittedName>
</protein>
<keyword evidence="2" id="KW-1185">Reference proteome</keyword>
<proteinExistence type="predicted"/>
<organism evidence="1 2">
    <name type="scientific">Anoxybacterium hadale</name>
    <dbReference type="NCBI Taxonomy" id="3408580"/>
    <lineage>
        <taxon>Bacteria</taxon>
        <taxon>Bacillati</taxon>
        <taxon>Bacillota</taxon>
        <taxon>Clostridia</taxon>
        <taxon>Peptostreptococcales</taxon>
        <taxon>Anaerovoracaceae</taxon>
        <taxon>Anoxybacterium</taxon>
    </lineage>
</organism>
<gene>
    <name evidence="1" type="ORF">FRZ06_02190</name>
</gene>